<evidence type="ECO:0000259" key="13">
    <source>
        <dbReference type="Pfam" id="PF08407"/>
    </source>
</evidence>
<dbReference type="GO" id="GO:0005886">
    <property type="term" value="C:plasma membrane"/>
    <property type="evidence" value="ECO:0007669"/>
    <property type="project" value="UniProtKB-SubCell"/>
</dbReference>
<comment type="subcellular location">
    <subcellularLocation>
        <location evidence="1 11">Cell membrane</location>
        <topology evidence="1 11">Multi-pass membrane protein</topology>
    </subcellularLocation>
</comment>
<evidence type="ECO:0000256" key="9">
    <source>
        <dbReference type="ARBA" id="ARBA00023316"/>
    </source>
</evidence>
<keyword evidence="4 11" id="KW-0328">Glycosyltransferase</keyword>
<sequence>MDQSGHFSHQSQHAYSVRSPSIPSPRVYPKYLTSSQTGNNSNNNSSQQHLYPSMGMNGGASAPNFRKAAALMHHHQKQQQQPHTLYTPQEQRKRISMISDSYSFHSGTGGGVYTANPAIHDNVPPMPPIQACYRSQQQQRRPVIVEEPYVQTNGTTQSMYFYPPYSNQHPIESSLPGIFPVPPSGSGQQQQPHQNNNNDNNDASSWKFCRSASRRTKKVPLFQGNLILDCPVPTRLLEASARKDQEFNQMRYSAVTCDPDDFMDSQYTLRPCLMKRQTELFIVMTMYNEDRELFCRTMHGVMKNIAHLCSRTRSNMWDTEGWKKVVVCIVADGRKKCDPAVLDILETMGVYQKGVAKNMVNEKPVKAHLYEYTAQLSVDPEMKIKGAEKGIVPAQILFCLKEQNAKKINSHRWFFNAFGRVLQPNVCVLLDVGTRPGNTSIYHIWKTFDVNANIAGACGEIRVQTKGGVALLNPIVAAQNFEYKMSNILDKPLESVFGYISVLPGAFSAYRYTALQNDCHGNGEHGVDAASDIFTANMYLAEDRILCYELLAKKHEKWVLKYVQSAFGETDCPDQLPEFLSQRRRWLNAYAVIMSYTIFAGIWLMHQSIVKGMAMEEWNHDNNFLVNFGILLNRPEFRNIIISMASTYGLYILSSLLYLDPWHMITSFIQYLLLLPTYVNILNVYAFCNTHDVSWGTKGDNALPMDLGVANKATDTEKGIEAVEVELEDGQEMINRHYNEALQNLQTNQEPITQSRPPHMKQDDYYRGFRTRLVLAWIGCNAILVAIVTSGGLQALVSSEDDTISVEEYQRQVSMAYTGFILWAVTIMAAFRFFGSVLYVLLSCFQL</sequence>
<dbReference type="PANTHER" id="PTHR22914:SF9">
    <property type="entry name" value="CHITIN SYNTHASE 1"/>
    <property type="match status" value="1"/>
</dbReference>
<evidence type="ECO:0000313" key="14">
    <source>
        <dbReference type="EMBL" id="KAG2227268.1"/>
    </source>
</evidence>
<feature type="transmembrane region" description="Helical" evidence="11">
    <location>
        <begin position="817"/>
        <end position="842"/>
    </location>
</feature>
<proteinExistence type="inferred from homology"/>
<comment type="caution">
    <text evidence="14">The sequence shown here is derived from an EMBL/GenBank/DDBJ whole genome shotgun (WGS) entry which is preliminary data.</text>
</comment>
<evidence type="ECO:0000256" key="5">
    <source>
        <dbReference type="ARBA" id="ARBA00022679"/>
    </source>
</evidence>
<dbReference type="InterPro" id="IPR013616">
    <property type="entry name" value="Chitin_synth_N"/>
</dbReference>
<name>A0A8H7SF21_9FUNG</name>
<keyword evidence="15" id="KW-1185">Reference proteome</keyword>
<dbReference type="InterPro" id="IPR004835">
    <property type="entry name" value="Chitin_synth"/>
</dbReference>
<evidence type="ECO:0000313" key="15">
    <source>
        <dbReference type="Proteomes" id="UP000646827"/>
    </source>
</evidence>
<keyword evidence="3 11" id="KW-1003">Cell membrane</keyword>
<feature type="transmembrane region" description="Helical" evidence="11">
    <location>
        <begin position="665"/>
        <end position="688"/>
    </location>
</feature>
<dbReference type="Pfam" id="PF08407">
    <property type="entry name" value="Chitin_synth_1N"/>
    <property type="match status" value="1"/>
</dbReference>
<keyword evidence="7 11" id="KW-1133">Transmembrane helix</keyword>
<feature type="transmembrane region" description="Helical" evidence="11">
    <location>
        <begin position="640"/>
        <end position="659"/>
    </location>
</feature>
<evidence type="ECO:0000256" key="3">
    <source>
        <dbReference type="ARBA" id="ARBA00022475"/>
    </source>
</evidence>
<dbReference type="SUPFAM" id="SSF53448">
    <property type="entry name" value="Nucleotide-diphospho-sugar transferases"/>
    <property type="match status" value="1"/>
</dbReference>
<evidence type="ECO:0000256" key="2">
    <source>
        <dbReference type="ARBA" id="ARBA00012543"/>
    </source>
</evidence>
<evidence type="ECO:0000256" key="7">
    <source>
        <dbReference type="ARBA" id="ARBA00022989"/>
    </source>
</evidence>
<feature type="domain" description="Chitin synthase N-terminal" evidence="13">
    <location>
        <begin position="216"/>
        <end position="279"/>
    </location>
</feature>
<dbReference type="CDD" id="cd04190">
    <property type="entry name" value="Chitin_synth_C"/>
    <property type="match status" value="1"/>
</dbReference>
<dbReference type="PANTHER" id="PTHR22914">
    <property type="entry name" value="CHITIN SYNTHASE"/>
    <property type="match status" value="1"/>
</dbReference>
<protein>
    <recommendedName>
        <fullName evidence="2 11">Chitin synthase</fullName>
        <ecNumber evidence="2 11">2.4.1.16</ecNumber>
    </recommendedName>
</protein>
<feature type="transmembrane region" description="Helical" evidence="11">
    <location>
        <begin position="774"/>
        <end position="797"/>
    </location>
</feature>
<comment type="similarity">
    <text evidence="11">Belongs to the chitin synthase family.</text>
</comment>
<reference evidence="14 15" key="1">
    <citation type="submission" date="2020-12" db="EMBL/GenBank/DDBJ databases">
        <title>Metabolic potential, ecology and presence of endohyphal bacteria is reflected in genomic diversity of Mucoromycotina.</title>
        <authorList>
            <person name="Muszewska A."/>
            <person name="Okrasinska A."/>
            <person name="Steczkiewicz K."/>
            <person name="Drgas O."/>
            <person name="Orlowska M."/>
            <person name="Perlinska-Lenart U."/>
            <person name="Aleksandrzak-Piekarczyk T."/>
            <person name="Szatraj K."/>
            <person name="Zielenkiewicz U."/>
            <person name="Pilsyk S."/>
            <person name="Malc E."/>
            <person name="Mieczkowski P."/>
            <person name="Kruszewska J.S."/>
            <person name="Biernat P."/>
            <person name="Pawlowska J."/>
        </authorList>
    </citation>
    <scope>NUCLEOTIDE SEQUENCE [LARGE SCALE GENOMIC DNA]</scope>
    <source>
        <strain evidence="14 15">CBS 142.35</strain>
    </source>
</reference>
<keyword evidence="5 11" id="KW-0808">Transferase</keyword>
<comment type="catalytic activity">
    <reaction evidence="11">
        <text>[(1-&gt;4)-N-acetyl-beta-D-glucosaminyl](n) + UDP-N-acetyl-alpha-D-glucosamine = [(1-&gt;4)-N-acetyl-beta-D-glucosaminyl](n+1) + UDP + H(+)</text>
        <dbReference type="Rhea" id="RHEA:16637"/>
        <dbReference type="Rhea" id="RHEA-COMP:9593"/>
        <dbReference type="Rhea" id="RHEA-COMP:9595"/>
        <dbReference type="ChEBI" id="CHEBI:15378"/>
        <dbReference type="ChEBI" id="CHEBI:17029"/>
        <dbReference type="ChEBI" id="CHEBI:57705"/>
        <dbReference type="ChEBI" id="CHEBI:58223"/>
        <dbReference type="EC" id="2.4.1.16"/>
    </reaction>
</comment>
<feature type="region of interest" description="Disordered" evidence="12">
    <location>
        <begin position="1"/>
        <end position="62"/>
    </location>
</feature>
<organism evidence="14 15">
    <name type="scientific">Circinella minor</name>
    <dbReference type="NCBI Taxonomy" id="1195481"/>
    <lineage>
        <taxon>Eukaryota</taxon>
        <taxon>Fungi</taxon>
        <taxon>Fungi incertae sedis</taxon>
        <taxon>Mucoromycota</taxon>
        <taxon>Mucoromycotina</taxon>
        <taxon>Mucoromycetes</taxon>
        <taxon>Mucorales</taxon>
        <taxon>Lichtheimiaceae</taxon>
        <taxon>Circinella</taxon>
    </lineage>
</organism>
<dbReference type="GO" id="GO:0004100">
    <property type="term" value="F:chitin synthase activity"/>
    <property type="evidence" value="ECO:0007669"/>
    <property type="project" value="UniProtKB-UniRule"/>
</dbReference>
<evidence type="ECO:0000256" key="8">
    <source>
        <dbReference type="ARBA" id="ARBA00023136"/>
    </source>
</evidence>
<evidence type="ECO:0000256" key="1">
    <source>
        <dbReference type="ARBA" id="ARBA00004651"/>
    </source>
</evidence>
<dbReference type="Pfam" id="PF01644">
    <property type="entry name" value="Chitin_synth_1"/>
    <property type="match status" value="1"/>
</dbReference>
<feature type="compositionally biased region" description="Low complexity" evidence="12">
    <location>
        <begin position="15"/>
        <end position="48"/>
    </location>
</feature>
<dbReference type="GO" id="GO:0071555">
    <property type="term" value="P:cell wall organization"/>
    <property type="evidence" value="ECO:0007669"/>
    <property type="project" value="UniProtKB-KW"/>
</dbReference>
<gene>
    <name evidence="14" type="ORF">INT45_008512</name>
</gene>
<dbReference type="GO" id="GO:0006031">
    <property type="term" value="P:chitin biosynthetic process"/>
    <property type="evidence" value="ECO:0007669"/>
    <property type="project" value="UniProtKB-UniRule"/>
</dbReference>
<feature type="region of interest" description="Disordered" evidence="12">
    <location>
        <begin position="172"/>
        <end position="205"/>
    </location>
</feature>
<evidence type="ECO:0000256" key="12">
    <source>
        <dbReference type="SAM" id="MobiDB-lite"/>
    </source>
</evidence>
<evidence type="ECO:0000256" key="6">
    <source>
        <dbReference type="ARBA" id="ARBA00022692"/>
    </source>
</evidence>
<evidence type="ECO:0000256" key="11">
    <source>
        <dbReference type="RuleBase" id="RU366040"/>
    </source>
</evidence>
<feature type="compositionally biased region" description="Polar residues" evidence="12">
    <location>
        <begin position="1"/>
        <end position="14"/>
    </location>
</feature>
<dbReference type="GO" id="GO:0030428">
    <property type="term" value="C:cell septum"/>
    <property type="evidence" value="ECO:0007669"/>
    <property type="project" value="TreeGrafter"/>
</dbReference>
<feature type="compositionally biased region" description="Low complexity" evidence="12">
    <location>
        <begin position="188"/>
        <end position="201"/>
    </location>
</feature>
<dbReference type="Proteomes" id="UP000646827">
    <property type="component" value="Unassembled WGS sequence"/>
</dbReference>
<keyword evidence="8 11" id="KW-0472">Membrane</keyword>
<dbReference type="EMBL" id="JAEPRB010000009">
    <property type="protein sequence ID" value="KAG2227268.1"/>
    <property type="molecule type" value="Genomic_DNA"/>
</dbReference>
<comment type="function">
    <text evidence="10 11">Polymerizes chitin, a structural polymer of the cell wall and septum, by transferring the sugar moiety of UDP-GlcNAc to the non-reducing end of the growing chitin polymer.</text>
</comment>
<evidence type="ECO:0000256" key="4">
    <source>
        <dbReference type="ARBA" id="ARBA00022676"/>
    </source>
</evidence>
<keyword evidence="9 11" id="KW-0961">Cell wall biogenesis/degradation</keyword>
<feature type="transmembrane region" description="Helical" evidence="11">
    <location>
        <begin position="586"/>
        <end position="605"/>
    </location>
</feature>
<dbReference type="InterPro" id="IPR029044">
    <property type="entry name" value="Nucleotide-diphossugar_trans"/>
</dbReference>
<dbReference type="OrthoDB" id="26569at2759"/>
<keyword evidence="6 11" id="KW-0812">Transmembrane</keyword>
<dbReference type="EC" id="2.4.1.16" evidence="2 11"/>
<dbReference type="AlphaFoldDB" id="A0A8H7SF21"/>
<accession>A0A8H7SF21</accession>
<evidence type="ECO:0000256" key="10">
    <source>
        <dbReference type="ARBA" id="ARBA00024009"/>
    </source>
</evidence>